<gene>
    <name evidence="2" type="ORF">SAMN04488564_11778</name>
</gene>
<dbReference type="InterPro" id="IPR022104">
    <property type="entry name" value="DUF3644"/>
</dbReference>
<reference evidence="3" key="1">
    <citation type="submission" date="2016-10" db="EMBL/GenBank/DDBJ databases">
        <authorList>
            <person name="Varghese N."/>
            <person name="Submissions S."/>
        </authorList>
    </citation>
    <scope>NUCLEOTIDE SEQUENCE [LARGE SCALE GENOMIC DNA]</scope>
    <source>
        <strain evidence="3">DSM 44232</strain>
    </source>
</reference>
<accession>A0A1I6FGY2</accession>
<dbReference type="RefSeq" id="WP_177320904.1">
    <property type="nucleotide sequence ID" value="NZ_FOYL01000017.1"/>
</dbReference>
<feature type="domain" description="DUF3644" evidence="1">
    <location>
        <begin position="12"/>
        <end position="159"/>
    </location>
</feature>
<evidence type="ECO:0000313" key="3">
    <source>
        <dbReference type="Proteomes" id="UP000198583"/>
    </source>
</evidence>
<protein>
    <recommendedName>
        <fullName evidence="1">DUF3644 domain-containing protein</fullName>
    </recommendedName>
</protein>
<evidence type="ECO:0000313" key="2">
    <source>
        <dbReference type="EMBL" id="SFR29154.1"/>
    </source>
</evidence>
<evidence type="ECO:0000259" key="1">
    <source>
        <dbReference type="Pfam" id="PF12358"/>
    </source>
</evidence>
<proteinExistence type="predicted"/>
<keyword evidence="3" id="KW-1185">Reference proteome</keyword>
<dbReference type="Pfam" id="PF12358">
    <property type="entry name" value="DUF3644"/>
    <property type="match status" value="1"/>
</dbReference>
<organism evidence="2 3">
    <name type="scientific">Lentzea waywayandensis</name>
    <dbReference type="NCBI Taxonomy" id="84724"/>
    <lineage>
        <taxon>Bacteria</taxon>
        <taxon>Bacillati</taxon>
        <taxon>Actinomycetota</taxon>
        <taxon>Actinomycetes</taxon>
        <taxon>Pseudonocardiales</taxon>
        <taxon>Pseudonocardiaceae</taxon>
        <taxon>Lentzea</taxon>
    </lineage>
</organism>
<dbReference type="EMBL" id="FOYL01000017">
    <property type="protein sequence ID" value="SFR29154.1"/>
    <property type="molecule type" value="Genomic_DNA"/>
</dbReference>
<sequence length="369" mass="41061">MKLKQESRMLKAKAVASLVSAVEAFNSPAELGRASKVLLLMQHAFEMLLKSALVQSGEKKIFDPVTGRSIGFERCLGLSMASTMVKLSDADAGTLRAIDAMRDDEQHWWNIVPEQLLYLHCRAAITLFDDLLQRVFKEPLSSHLPNRVLPLSVDPPRELNVLLDEEYNQIAALLQPGRRAGHDARARIRTLLAMEAHVQADVRVSRKDVERVARGMRDGETRDRVFPRLDEIATAVDGSGVTLKVHFTTNEGPGVRYVSDEDTPAAAVRQIDLQRTFHRSATELAEALDLTVPMCKALRDHLGIDDDPTCRHDFVFRSQRHRCYSDKAFTLMRSAIREVDLSDVWTAHKPSGRAATKGSCSLAGCRAAA</sequence>
<dbReference type="STRING" id="84724.SAMN04488564_11778"/>
<name>A0A1I6FGY2_9PSEU</name>
<dbReference type="Proteomes" id="UP000198583">
    <property type="component" value="Unassembled WGS sequence"/>
</dbReference>
<dbReference type="AlphaFoldDB" id="A0A1I6FGY2"/>